<keyword evidence="3" id="KW-1185">Reference proteome</keyword>
<dbReference type="InterPro" id="IPR038199">
    <property type="entry name" value="DGK_typeI_N_sf"/>
</dbReference>
<proteinExistence type="predicted"/>
<dbReference type="FunFam" id="1.10.238.110:FF:000008">
    <property type="entry name" value="Diacylglycerol kinase"/>
    <property type="match status" value="1"/>
</dbReference>
<evidence type="ECO:0000259" key="1">
    <source>
        <dbReference type="Pfam" id="PF14513"/>
    </source>
</evidence>
<dbReference type="Pfam" id="PF14513">
    <property type="entry name" value="DAG_kinase_N"/>
    <property type="match status" value="1"/>
</dbReference>
<gene>
    <name evidence="2" type="ORF">PVAND_008318</name>
</gene>
<dbReference type="Proteomes" id="UP001107558">
    <property type="component" value="Chromosome 2"/>
</dbReference>
<dbReference type="InterPro" id="IPR029477">
    <property type="entry name" value="DAG_kinase_typeI_N"/>
</dbReference>
<organism evidence="2 3">
    <name type="scientific">Polypedilum vanderplanki</name>
    <name type="common">Sleeping chironomid midge</name>
    <dbReference type="NCBI Taxonomy" id="319348"/>
    <lineage>
        <taxon>Eukaryota</taxon>
        <taxon>Metazoa</taxon>
        <taxon>Ecdysozoa</taxon>
        <taxon>Arthropoda</taxon>
        <taxon>Hexapoda</taxon>
        <taxon>Insecta</taxon>
        <taxon>Pterygota</taxon>
        <taxon>Neoptera</taxon>
        <taxon>Endopterygota</taxon>
        <taxon>Diptera</taxon>
        <taxon>Nematocera</taxon>
        <taxon>Chironomoidea</taxon>
        <taxon>Chironomidae</taxon>
        <taxon>Chironominae</taxon>
        <taxon>Polypedilum</taxon>
        <taxon>Polypedilum</taxon>
    </lineage>
</organism>
<reference evidence="2" key="1">
    <citation type="submission" date="2021-03" db="EMBL/GenBank/DDBJ databases">
        <title>Chromosome level genome of the anhydrobiotic midge Polypedilum vanderplanki.</title>
        <authorList>
            <person name="Yoshida Y."/>
            <person name="Kikawada T."/>
            <person name="Gusev O."/>
        </authorList>
    </citation>
    <scope>NUCLEOTIDE SEQUENCE</scope>
    <source>
        <strain evidence="2">NIAS01</strain>
        <tissue evidence="2">Whole body or cell culture</tissue>
    </source>
</reference>
<sequence length="122" mass="13590">MASCKQSQSQWDKLSPNEFQQLQDLASYSSKKLEDVLEEFCGSTSATCKFSQDDDIDFEGFQKFINLFLDCETPLDLSQHLFLSFLRPYQSQLSGNSTLSCMAAVSSNAACVPVISHNTRGI</sequence>
<dbReference type="InterPro" id="IPR011992">
    <property type="entry name" value="EF-hand-dom_pair"/>
</dbReference>
<dbReference type="SUPFAM" id="SSF47473">
    <property type="entry name" value="EF-hand"/>
    <property type="match status" value="1"/>
</dbReference>
<comment type="caution">
    <text evidence="2">The sequence shown here is derived from an EMBL/GenBank/DDBJ whole genome shotgun (WGS) entry which is preliminary data.</text>
</comment>
<evidence type="ECO:0000313" key="3">
    <source>
        <dbReference type="Proteomes" id="UP001107558"/>
    </source>
</evidence>
<dbReference type="EMBL" id="JADBJN010000002">
    <property type="protein sequence ID" value="KAG5678665.1"/>
    <property type="molecule type" value="Genomic_DNA"/>
</dbReference>
<name>A0A9J6C993_POLVA</name>
<dbReference type="AlphaFoldDB" id="A0A9J6C993"/>
<protein>
    <recommendedName>
        <fullName evidence="1">Diacylglycerol kinase type I N-terminal domain-containing protein</fullName>
    </recommendedName>
</protein>
<accession>A0A9J6C993</accession>
<dbReference type="OrthoDB" id="242257at2759"/>
<feature type="domain" description="Diacylglycerol kinase type I N-terminal" evidence="1">
    <location>
        <begin position="10"/>
        <end position="98"/>
    </location>
</feature>
<evidence type="ECO:0000313" key="2">
    <source>
        <dbReference type="EMBL" id="KAG5678665.1"/>
    </source>
</evidence>
<dbReference type="Gene3D" id="1.10.238.110">
    <property type="entry name" value="Diacylglycerol kinase alpha"/>
    <property type="match status" value="1"/>
</dbReference>